<evidence type="ECO:0000256" key="8">
    <source>
        <dbReference type="ARBA" id="ARBA00023136"/>
    </source>
</evidence>
<organism evidence="14 15">
    <name type="scientific">Orchesella dallaii</name>
    <dbReference type="NCBI Taxonomy" id="48710"/>
    <lineage>
        <taxon>Eukaryota</taxon>
        <taxon>Metazoa</taxon>
        <taxon>Ecdysozoa</taxon>
        <taxon>Arthropoda</taxon>
        <taxon>Hexapoda</taxon>
        <taxon>Collembola</taxon>
        <taxon>Entomobryomorpha</taxon>
        <taxon>Entomobryoidea</taxon>
        <taxon>Orchesellidae</taxon>
        <taxon>Orchesellinae</taxon>
        <taxon>Orchesella</taxon>
    </lineage>
</organism>
<feature type="compositionally biased region" description="Polar residues" evidence="11">
    <location>
        <begin position="779"/>
        <end position="795"/>
    </location>
</feature>
<keyword evidence="6 12" id="KW-1133">Transmembrane helix</keyword>
<evidence type="ECO:0000259" key="13">
    <source>
        <dbReference type="Pfam" id="PF10699"/>
    </source>
</evidence>
<keyword evidence="10" id="KW-0278">Fertilization</keyword>
<keyword evidence="9" id="KW-1015">Disulfide bond</keyword>
<evidence type="ECO:0000256" key="10">
    <source>
        <dbReference type="ARBA" id="ARBA00023279"/>
    </source>
</evidence>
<dbReference type="EMBL" id="CAXLJM020000032">
    <property type="protein sequence ID" value="CAL8100406.1"/>
    <property type="molecule type" value="Genomic_DNA"/>
</dbReference>
<feature type="region of interest" description="Disordered" evidence="11">
    <location>
        <begin position="733"/>
        <end position="905"/>
    </location>
</feature>
<feature type="region of interest" description="Disordered" evidence="11">
    <location>
        <begin position="687"/>
        <end position="719"/>
    </location>
</feature>
<evidence type="ECO:0000256" key="4">
    <source>
        <dbReference type="ARBA" id="ARBA00022692"/>
    </source>
</evidence>
<evidence type="ECO:0000256" key="1">
    <source>
        <dbReference type="ARBA" id="ARBA00004251"/>
    </source>
</evidence>
<evidence type="ECO:0000256" key="2">
    <source>
        <dbReference type="ARBA" id="ARBA00010929"/>
    </source>
</evidence>
<comment type="subcellular location">
    <subcellularLocation>
        <location evidence="1">Cell membrane</location>
        <topology evidence="1">Single-pass type I membrane protein</topology>
    </subcellularLocation>
</comment>
<evidence type="ECO:0000256" key="12">
    <source>
        <dbReference type="SAM" id="Phobius"/>
    </source>
</evidence>
<proteinExistence type="inferred from homology"/>
<evidence type="ECO:0000256" key="7">
    <source>
        <dbReference type="ARBA" id="ARBA00023121"/>
    </source>
</evidence>
<evidence type="ECO:0000256" key="11">
    <source>
        <dbReference type="SAM" id="MobiDB-lite"/>
    </source>
</evidence>
<evidence type="ECO:0000256" key="3">
    <source>
        <dbReference type="ARBA" id="ARBA00022475"/>
    </source>
</evidence>
<protein>
    <recommendedName>
        <fullName evidence="13">Generative cell specific-1/HAP2 domain-containing protein</fullName>
    </recommendedName>
</protein>
<keyword evidence="8 12" id="KW-0472">Membrane</keyword>
<keyword evidence="7" id="KW-0446">Lipid-binding</keyword>
<feature type="compositionally biased region" description="Low complexity" evidence="11">
    <location>
        <begin position="879"/>
        <end position="901"/>
    </location>
</feature>
<evidence type="ECO:0000313" key="14">
    <source>
        <dbReference type="EMBL" id="CAL8100406.1"/>
    </source>
</evidence>
<feature type="transmembrane region" description="Helical" evidence="12">
    <location>
        <begin position="607"/>
        <end position="627"/>
    </location>
</feature>
<name>A0ABP1QIZ3_9HEXA</name>
<comment type="caution">
    <text evidence="14">The sequence shown here is derived from an EMBL/GenBank/DDBJ whole genome shotgun (WGS) entry which is preliminary data.</text>
</comment>
<evidence type="ECO:0000256" key="5">
    <source>
        <dbReference type="ARBA" id="ARBA00022729"/>
    </source>
</evidence>
<dbReference type="PANTHER" id="PTHR31764:SF0">
    <property type="entry name" value="GENERATIVE CELL SPECIFIC-1_HAP2 DOMAIN-CONTAINING PROTEIN"/>
    <property type="match status" value="1"/>
</dbReference>
<dbReference type="Proteomes" id="UP001642540">
    <property type="component" value="Unassembled WGS sequence"/>
</dbReference>
<evidence type="ECO:0000256" key="9">
    <source>
        <dbReference type="ARBA" id="ARBA00023157"/>
    </source>
</evidence>
<gene>
    <name evidence="14" type="ORF">ODALV1_LOCUS10530</name>
</gene>
<reference evidence="14 15" key="1">
    <citation type="submission" date="2024-08" db="EMBL/GenBank/DDBJ databases">
        <authorList>
            <person name="Cucini C."/>
            <person name="Frati F."/>
        </authorList>
    </citation>
    <scope>NUCLEOTIDE SEQUENCE [LARGE SCALE GENOMIC DNA]</scope>
</reference>
<sequence>MHKSLIVRNATRLLSETSLFSTVAILLLLFSVKVISAQQILLESTLLRCHEEGSETSPKNPVRLATSSKGHALDLKVFSTCKKKLLITLRITESTRDFEPNAMILIDRAKNTITQKPSQFGLPIAVKFHQDKLYQKYPLEYLYHVNGKIWEEVISPENNKNYAGCNNNANSPKPTCGFSENQVAGFCCTCRDHRSNVQQRGGYRCDVPGKNPQLLSSAHCLRSSPFTYNVYKLSPPTIYQKVRFEVFKSKHNLNGEISWEQLSHSKYGVEVDSDNLANASGAVKVFYRAHTEGIADSAMIFNASFQRLLLPLPNPFIKPEHYDEPLKGPIEDQILIVPKPLMAPNGLSCDRVGTRLHAFLTQSDACRQQRNSCLNNQPFDLWKRDSGPNGSPNSKFRLKSFGTVNPQLPLDFSDDFLTGFLFMEQKADASTYVDIEIPADDIIIHSPGYNAFIESVLTDTGSDGAKIVTQVMNKELIEASFSIHLVHCTINITEALETPPWKIGPLNSKTYHVNLYPYEITDVAHCVVALKNEYGEDVAAREVIFHPKQTCVCVHTCKCVCGEKSKMKCERLPDDNLIAAGLASEVISSEQLEAEEKRHSQQRSKRIFHWVLIVHVFIISLSILGALKALLGLCCCRPLALFGMEYFQDKLGASRTPTSRDIFCYNLSFFLFAPLILLWWIGKMRGSNEGKRRSSGNSSSGSEDDYEEEEDEDDEGEYPVEEYDLGYFDNSKDSGEESDVTLFKKQSSSNPPALKSRTGSKSTNNVSRNGSGEAISRISRMSSKSAIPSDRSSPFSAPVRKSSVNFAPPNNIPSTHSIRKEGKNGHKMHKLRSIDGPGMGELSDRSMRVNMTPSLINFPGSGGPQAARSTEFRGEDNKNNNNSSTFNFFNTISTSSSRTSFGAWHRRRRDQYSAYDFLPEPKSISRGSY</sequence>
<feature type="transmembrane region" description="Helical" evidence="12">
    <location>
        <begin position="662"/>
        <end position="682"/>
    </location>
</feature>
<dbReference type="Pfam" id="PF10699">
    <property type="entry name" value="HAP2-GCS1"/>
    <property type="match status" value="1"/>
</dbReference>
<evidence type="ECO:0000313" key="15">
    <source>
        <dbReference type="Proteomes" id="UP001642540"/>
    </source>
</evidence>
<keyword evidence="15" id="KW-1185">Reference proteome</keyword>
<accession>A0ABP1QIZ3</accession>
<dbReference type="PANTHER" id="PTHR31764">
    <property type="entry name" value="PROTEIN HAPLESS 2"/>
    <property type="match status" value="1"/>
</dbReference>
<dbReference type="InterPro" id="IPR018928">
    <property type="entry name" value="HAP2/GCS1_dom"/>
</dbReference>
<dbReference type="InterPro" id="IPR040326">
    <property type="entry name" value="HAP2/GCS1"/>
</dbReference>
<evidence type="ECO:0000256" key="6">
    <source>
        <dbReference type="ARBA" id="ARBA00022989"/>
    </source>
</evidence>
<feature type="compositionally biased region" description="Acidic residues" evidence="11">
    <location>
        <begin position="702"/>
        <end position="719"/>
    </location>
</feature>
<comment type="similarity">
    <text evidence="2">Belongs to the HAP2/GCS1 family.</text>
</comment>
<keyword evidence="5" id="KW-0732">Signal</keyword>
<keyword evidence="4 12" id="KW-0812">Transmembrane</keyword>
<feature type="domain" description="Generative cell specific-1/HAP2" evidence="13">
    <location>
        <begin position="79"/>
        <end position="550"/>
    </location>
</feature>
<keyword evidence="3" id="KW-1003">Cell membrane</keyword>
<feature type="compositionally biased region" description="Polar residues" evidence="11">
    <location>
        <begin position="744"/>
        <end position="770"/>
    </location>
</feature>